<evidence type="ECO:0000259" key="1">
    <source>
        <dbReference type="Pfam" id="PF01458"/>
    </source>
</evidence>
<keyword evidence="3" id="KW-1185">Reference proteome</keyword>
<dbReference type="RefSeq" id="WP_006362540.1">
    <property type="nucleotide sequence ID" value="NZ_GG700630.1"/>
</dbReference>
<accession>D0WH20</accession>
<dbReference type="Pfam" id="PF01458">
    <property type="entry name" value="SUFBD_core"/>
    <property type="match status" value="1"/>
</dbReference>
<dbReference type="InterPro" id="IPR055346">
    <property type="entry name" value="Fe-S_cluster_assembly_SufBD"/>
</dbReference>
<protein>
    <submittedName>
        <fullName evidence="2">SufB/sufD domain protein</fullName>
    </submittedName>
</protein>
<dbReference type="Proteomes" id="UP000006001">
    <property type="component" value="Unassembled WGS sequence"/>
</dbReference>
<dbReference type="STRING" id="649764.HMPREF0762_01285"/>
<proteinExistence type="predicted"/>
<dbReference type="InterPro" id="IPR000825">
    <property type="entry name" value="SUF_FeS_clus_asmbl_SufBD_core"/>
</dbReference>
<dbReference type="SUPFAM" id="SSF101960">
    <property type="entry name" value="Stabilizer of iron transporter SufD"/>
    <property type="match status" value="1"/>
</dbReference>
<dbReference type="GO" id="GO:0016226">
    <property type="term" value="P:iron-sulfur cluster assembly"/>
    <property type="evidence" value="ECO:0007669"/>
    <property type="project" value="InterPro"/>
</dbReference>
<dbReference type="OrthoDB" id="9803529at2"/>
<comment type="caution">
    <text evidence="2">The sequence shown here is derived from an EMBL/GenBank/DDBJ whole genome shotgun (WGS) entry which is preliminary data.</text>
</comment>
<dbReference type="GeneID" id="85007795"/>
<dbReference type="InterPro" id="IPR037284">
    <property type="entry name" value="SUF_FeS_clus_asmbl_SufBD_sf"/>
</dbReference>
<dbReference type="PANTHER" id="PTHR43575">
    <property type="entry name" value="PROTEIN ABCI7, CHLOROPLASTIC"/>
    <property type="match status" value="1"/>
</dbReference>
<reference evidence="2" key="1">
    <citation type="submission" date="2009-10" db="EMBL/GenBank/DDBJ databases">
        <authorList>
            <person name="Weinstock G."/>
            <person name="Sodergren E."/>
            <person name="Clifton S."/>
            <person name="Fulton L."/>
            <person name="Fulton B."/>
            <person name="Courtney L."/>
            <person name="Fronick C."/>
            <person name="Harrison M."/>
            <person name="Strong C."/>
            <person name="Farmer C."/>
            <person name="Delahaunty K."/>
            <person name="Markovic C."/>
            <person name="Hall O."/>
            <person name="Minx P."/>
            <person name="Tomlinson C."/>
            <person name="Mitreva M."/>
            <person name="Nelson J."/>
            <person name="Hou S."/>
            <person name="Wollam A."/>
            <person name="Pepin K.H."/>
            <person name="Johnson M."/>
            <person name="Bhonagiri V."/>
            <person name="Nash W.E."/>
            <person name="Warren W."/>
            <person name="Chinwalla A."/>
            <person name="Mardis E.R."/>
            <person name="Wilson R.K."/>
        </authorList>
    </citation>
    <scope>NUCLEOTIDE SEQUENCE [LARGE SCALE GENOMIC DNA]</scope>
    <source>
        <strain evidence="2">ATCC 700122</strain>
    </source>
</reference>
<gene>
    <name evidence="2" type="ORF">HMPREF0762_01285</name>
</gene>
<feature type="domain" description="SUF system FeS cluster assembly SufBD core" evidence="1">
    <location>
        <begin position="163"/>
        <end position="389"/>
    </location>
</feature>
<dbReference type="EMBL" id="ACUX02000007">
    <property type="protein sequence ID" value="EEZ61207.1"/>
    <property type="molecule type" value="Genomic_DNA"/>
</dbReference>
<organism evidence="2 3">
    <name type="scientific">Slackia exigua (strain ATCC 700122 / DSM 15923 / CIP 105133 / JCM 11022 / KCTC 5966 / S-7)</name>
    <dbReference type="NCBI Taxonomy" id="649764"/>
    <lineage>
        <taxon>Bacteria</taxon>
        <taxon>Bacillati</taxon>
        <taxon>Actinomycetota</taxon>
        <taxon>Coriobacteriia</taxon>
        <taxon>Eggerthellales</taxon>
        <taxon>Eggerthellaceae</taxon>
        <taxon>Slackia</taxon>
    </lineage>
</organism>
<evidence type="ECO:0000313" key="2">
    <source>
        <dbReference type="EMBL" id="EEZ61207.1"/>
    </source>
</evidence>
<dbReference type="PANTHER" id="PTHR43575:SF1">
    <property type="entry name" value="PROTEIN ABCI7, CHLOROPLASTIC"/>
    <property type="match status" value="1"/>
</dbReference>
<dbReference type="AlphaFoldDB" id="D0WH20"/>
<sequence>MDAITLQNASPMPAPTWHRLSMNGADIETPADLIQAHDAIVEVPEGESALSVTAVALTDLEGDAFDTAVDALSARTYATRISAQDLAGEADDDTDGVRDTAYSRYQIDAAETERAASVAAAFETGMGADARAFLLQAAGEVIVVEAPEGSEGAATVRLNGIDGAVNTAAVDVVAHEGAHVDIAIAFDTPTKGVGAIGATLRVFAGKDAVVRVTAIQTADDSWQCFDDEGYVLDESAKVEVRHTVLGAGESYTGLACDLRGTSSDIDVDTRYLGHGENELDFNYVIRHHGQRTMSELNANGVLAGESVKTLRGTIDLIRGCKGANGHESETVLIADDGAHNRTVPVILCSEDDVAGNHGATIGHIRPEQKFYLACRGLSPDAAEAMFARAQIENAEINAVDETVRASVVRLGKTLLGDYEGVEQ</sequence>
<dbReference type="HOGENOM" id="CLU_026231_2_1_11"/>
<name>D0WH20_SLAES</name>
<dbReference type="eggNOG" id="COG0719">
    <property type="taxonomic scope" value="Bacteria"/>
</dbReference>
<evidence type="ECO:0000313" key="3">
    <source>
        <dbReference type="Proteomes" id="UP000006001"/>
    </source>
</evidence>